<keyword evidence="4" id="KW-1185">Reference proteome</keyword>
<dbReference type="CDD" id="cd01283">
    <property type="entry name" value="cytidine_deaminase"/>
    <property type="match status" value="1"/>
</dbReference>
<proteinExistence type="inferred from homology"/>
<comment type="caution">
    <text evidence="3">The sequence shown here is derived from an EMBL/GenBank/DDBJ whole genome shotgun (WGS) entry which is preliminary data.</text>
</comment>
<gene>
    <name evidence="3" type="ORF">J2Z62_000220</name>
</gene>
<dbReference type="EC" id="3.5.4.5" evidence="3"/>
<evidence type="ECO:0000313" key="4">
    <source>
        <dbReference type="Proteomes" id="UP001240643"/>
    </source>
</evidence>
<reference evidence="3" key="1">
    <citation type="submission" date="2023-07" db="EMBL/GenBank/DDBJ databases">
        <title>Genomic Encyclopedia of Type Strains, Phase IV (KMG-IV): sequencing the most valuable type-strain genomes for metagenomic binning, comparative biology and taxonomic classification.</title>
        <authorList>
            <person name="Goeker M."/>
        </authorList>
    </citation>
    <scope>NUCLEOTIDE SEQUENCE [LARGE SCALE GENOMIC DNA]</scope>
    <source>
        <strain evidence="3">DSM 21204</strain>
    </source>
</reference>
<dbReference type="PROSITE" id="PS51747">
    <property type="entry name" value="CYT_DCMP_DEAMINASES_2"/>
    <property type="match status" value="1"/>
</dbReference>
<evidence type="ECO:0000313" key="3">
    <source>
        <dbReference type="EMBL" id="MDQ0513782.1"/>
    </source>
</evidence>
<dbReference type="EMBL" id="JAUSWO010000001">
    <property type="protein sequence ID" value="MDQ0513782.1"/>
    <property type="molecule type" value="Genomic_DNA"/>
</dbReference>
<dbReference type="InterPro" id="IPR002125">
    <property type="entry name" value="CMP_dCMP_dom"/>
</dbReference>
<evidence type="ECO:0000256" key="1">
    <source>
        <dbReference type="ARBA" id="ARBA00006576"/>
    </source>
</evidence>
<protein>
    <submittedName>
        <fullName evidence="3">Cytidine deaminase</fullName>
        <ecNumber evidence="3">3.5.4.5</ecNumber>
    </submittedName>
</protein>
<comment type="similarity">
    <text evidence="1">Belongs to the cytidine and deoxycytidylate deaminase family.</text>
</comment>
<feature type="domain" description="CMP/dCMP-type deaminase" evidence="2">
    <location>
        <begin position="8"/>
        <end position="135"/>
    </location>
</feature>
<dbReference type="SUPFAM" id="SSF53927">
    <property type="entry name" value="Cytidine deaminase-like"/>
    <property type="match status" value="1"/>
</dbReference>
<dbReference type="Proteomes" id="UP001240643">
    <property type="component" value="Unassembled WGS sequence"/>
</dbReference>
<sequence length="137" mass="15444">MLEVNKLFEKNKIFAKLQQILPKAMCTYSQFHVAAIVVTDNGYFHGFNIENSAYPNTICAERTALFSALLNGASTIKEVHLLTDDVTGKANMCGSCRQTLSDHVAPNCIVYVYAHDGTYNKFFFYELLPEAFNNQFL</sequence>
<dbReference type="RefSeq" id="WP_256547519.1">
    <property type="nucleotide sequence ID" value="NZ_CP101809.1"/>
</dbReference>
<dbReference type="Pfam" id="PF00383">
    <property type="entry name" value="dCMP_cyt_deam_1"/>
    <property type="match status" value="1"/>
</dbReference>
<dbReference type="PANTHER" id="PTHR11644">
    <property type="entry name" value="CYTIDINE DEAMINASE"/>
    <property type="match status" value="1"/>
</dbReference>
<keyword evidence="3" id="KW-0378">Hydrolase</keyword>
<dbReference type="NCBIfam" id="NF004064">
    <property type="entry name" value="PRK05578.1"/>
    <property type="match status" value="1"/>
</dbReference>
<dbReference type="InterPro" id="IPR050202">
    <property type="entry name" value="Cyt/Deoxycyt_deaminase"/>
</dbReference>
<name>A0ABU0LYN5_9BACT</name>
<dbReference type="Gene3D" id="3.40.140.10">
    <property type="entry name" value="Cytidine Deaminase, domain 2"/>
    <property type="match status" value="1"/>
</dbReference>
<dbReference type="PANTHER" id="PTHR11644:SF2">
    <property type="entry name" value="CYTIDINE DEAMINASE"/>
    <property type="match status" value="1"/>
</dbReference>
<dbReference type="InterPro" id="IPR016193">
    <property type="entry name" value="Cytidine_deaminase-like"/>
</dbReference>
<accession>A0ABU0LYN5</accession>
<organism evidence="3 4">
    <name type="scientific">Mycoplasmoides fastidiosum</name>
    <dbReference type="NCBI Taxonomy" id="92758"/>
    <lineage>
        <taxon>Bacteria</taxon>
        <taxon>Bacillati</taxon>
        <taxon>Mycoplasmatota</taxon>
        <taxon>Mycoplasmoidales</taxon>
        <taxon>Mycoplasmoidaceae</taxon>
        <taxon>Mycoplasmoides</taxon>
    </lineage>
</organism>
<evidence type="ECO:0000259" key="2">
    <source>
        <dbReference type="PROSITE" id="PS51747"/>
    </source>
</evidence>
<dbReference type="GO" id="GO:0004126">
    <property type="term" value="F:cytidine deaminase activity"/>
    <property type="evidence" value="ECO:0007669"/>
    <property type="project" value="UniProtKB-EC"/>
</dbReference>